<feature type="signal peptide" evidence="1">
    <location>
        <begin position="1"/>
        <end position="20"/>
    </location>
</feature>
<evidence type="ECO:0000313" key="3">
    <source>
        <dbReference type="EMBL" id="URI15226.1"/>
    </source>
</evidence>
<sequence length="146" mass="14467">MSRLPVLLSALALIAVPAVAPGVALAQANTLSIEIDRASRVQLPGAAASVIVGNPQIADVSVVDANTLFITGKGYGVTEVIAVDAIGRTLFQREVVVTGGSTGSVRVWRGGQATEMACAASCAPSVRAAGDTGAVGSPSAPTVTTP</sequence>
<dbReference type="Pfam" id="PF13629">
    <property type="entry name" value="T2SS-T3SS_pil_N"/>
    <property type="match status" value="1"/>
</dbReference>
<feature type="chain" id="PRO_5045975184" evidence="1">
    <location>
        <begin position="21"/>
        <end position="146"/>
    </location>
</feature>
<evidence type="ECO:0000256" key="1">
    <source>
        <dbReference type="SAM" id="SignalP"/>
    </source>
</evidence>
<evidence type="ECO:0000313" key="4">
    <source>
        <dbReference type="Proteomes" id="UP001055429"/>
    </source>
</evidence>
<reference evidence="3" key="1">
    <citation type="submission" date="2022-05" db="EMBL/GenBank/DDBJ databases">
        <title>Brevundimonas albigilva TT17 genome sequence.</title>
        <authorList>
            <person name="Lee K."/>
            <person name="Son H."/>
        </authorList>
    </citation>
    <scope>NUCLEOTIDE SEQUENCE</scope>
    <source>
        <strain evidence="3">TT17</strain>
    </source>
</reference>
<keyword evidence="4" id="KW-1185">Reference proteome</keyword>
<gene>
    <name evidence="3" type="ORF">M8231_15780</name>
</gene>
<feature type="domain" description="Pilus formation protein N-terminal" evidence="2">
    <location>
        <begin position="27"/>
        <end position="98"/>
    </location>
</feature>
<protein>
    <submittedName>
        <fullName evidence="3">Pilus assembly protein N-terminal domain-containing protein</fullName>
    </submittedName>
</protein>
<dbReference type="Proteomes" id="UP001055429">
    <property type="component" value="Chromosome"/>
</dbReference>
<accession>A0ABY4SND1</accession>
<evidence type="ECO:0000259" key="2">
    <source>
        <dbReference type="Pfam" id="PF13629"/>
    </source>
</evidence>
<dbReference type="EMBL" id="CP097649">
    <property type="protein sequence ID" value="URI15226.1"/>
    <property type="molecule type" value="Genomic_DNA"/>
</dbReference>
<dbReference type="InterPro" id="IPR032789">
    <property type="entry name" value="T2SS-T3SS_pil_N"/>
</dbReference>
<dbReference type="RefSeq" id="WP_250201913.1">
    <property type="nucleotide sequence ID" value="NZ_CP097649.1"/>
</dbReference>
<proteinExistence type="predicted"/>
<keyword evidence="1" id="KW-0732">Signal</keyword>
<name>A0ABY4SND1_9CAUL</name>
<organism evidence="3 4">
    <name type="scientific">Brevundimonas albigilva</name>
    <dbReference type="NCBI Taxonomy" id="1312364"/>
    <lineage>
        <taxon>Bacteria</taxon>
        <taxon>Pseudomonadati</taxon>
        <taxon>Pseudomonadota</taxon>
        <taxon>Alphaproteobacteria</taxon>
        <taxon>Caulobacterales</taxon>
        <taxon>Caulobacteraceae</taxon>
        <taxon>Brevundimonas</taxon>
    </lineage>
</organism>